<feature type="non-terminal residue" evidence="3">
    <location>
        <position position="1"/>
    </location>
</feature>
<dbReference type="InterPro" id="IPR001478">
    <property type="entry name" value="PDZ"/>
</dbReference>
<evidence type="ECO:0000256" key="1">
    <source>
        <dbReference type="ARBA" id="ARBA00010541"/>
    </source>
</evidence>
<proteinExistence type="inferred from homology"/>
<dbReference type="Gene3D" id="2.30.42.10">
    <property type="match status" value="2"/>
</dbReference>
<dbReference type="PROSITE" id="PS50106">
    <property type="entry name" value="PDZ"/>
    <property type="match status" value="1"/>
</dbReference>
<dbReference type="Pfam" id="PF13180">
    <property type="entry name" value="PDZ_2"/>
    <property type="match status" value="1"/>
</dbReference>
<feature type="domain" description="PDZ" evidence="2">
    <location>
        <begin position="1"/>
        <end position="76"/>
    </location>
</feature>
<dbReference type="EMBL" id="UINC01013506">
    <property type="protein sequence ID" value="SVA58304.1"/>
    <property type="molecule type" value="Genomic_DNA"/>
</dbReference>
<dbReference type="SUPFAM" id="SSF50156">
    <property type="entry name" value="PDZ domain-like"/>
    <property type="match status" value="2"/>
</dbReference>
<sequence>TPVSKEIAESLGLPDEKGAFISNINLDGPSKAAGLQEGDVILKFNNNEIYKMTDLPRVVAESDVGSTAIIEIWRKNKLITIQVTLGELPEESYVVRKNIREKKSSDFYLDSLNLTISSTNDKQGVLVIQVDEESSLQIGDIITEVNRELVTNANNFIELIETIKKTGRNSLLLRIIRDDQSLWITIQFLK</sequence>
<dbReference type="GO" id="GO:0042597">
    <property type="term" value="C:periplasmic space"/>
    <property type="evidence" value="ECO:0007669"/>
    <property type="project" value="TreeGrafter"/>
</dbReference>
<evidence type="ECO:0000259" key="2">
    <source>
        <dbReference type="PROSITE" id="PS50106"/>
    </source>
</evidence>
<protein>
    <recommendedName>
        <fullName evidence="2">PDZ domain-containing protein</fullName>
    </recommendedName>
</protein>
<comment type="similarity">
    <text evidence="1">Belongs to the peptidase S1C family.</text>
</comment>
<dbReference type="PANTHER" id="PTHR22939">
    <property type="entry name" value="SERINE PROTEASE FAMILY S1C HTRA-RELATED"/>
    <property type="match status" value="1"/>
</dbReference>
<evidence type="ECO:0000313" key="3">
    <source>
        <dbReference type="EMBL" id="SVA58304.1"/>
    </source>
</evidence>
<gene>
    <name evidence="3" type="ORF">METZ01_LOCUS111158</name>
</gene>
<dbReference type="AlphaFoldDB" id="A0A381X0P4"/>
<organism evidence="3">
    <name type="scientific">marine metagenome</name>
    <dbReference type="NCBI Taxonomy" id="408172"/>
    <lineage>
        <taxon>unclassified sequences</taxon>
        <taxon>metagenomes</taxon>
        <taxon>ecological metagenomes</taxon>
    </lineage>
</organism>
<reference evidence="3" key="1">
    <citation type="submission" date="2018-05" db="EMBL/GenBank/DDBJ databases">
        <authorList>
            <person name="Lanie J.A."/>
            <person name="Ng W.-L."/>
            <person name="Kazmierczak K.M."/>
            <person name="Andrzejewski T.M."/>
            <person name="Davidsen T.M."/>
            <person name="Wayne K.J."/>
            <person name="Tettelin H."/>
            <person name="Glass J.I."/>
            <person name="Rusch D."/>
            <person name="Podicherti R."/>
            <person name="Tsui H.-C.T."/>
            <person name="Winkler M.E."/>
        </authorList>
    </citation>
    <scope>NUCLEOTIDE SEQUENCE</scope>
</reference>
<name>A0A381X0P4_9ZZZZ</name>
<dbReference type="InterPro" id="IPR036034">
    <property type="entry name" value="PDZ_sf"/>
</dbReference>
<accession>A0A381X0P4</accession>
<dbReference type="SMART" id="SM00228">
    <property type="entry name" value="PDZ"/>
    <property type="match status" value="2"/>
</dbReference>
<dbReference type="PANTHER" id="PTHR22939:SF130">
    <property type="entry name" value="PERIPLASMIC SERINE ENDOPROTEASE DEGP-LIKE-RELATED"/>
    <property type="match status" value="1"/>
</dbReference>